<proteinExistence type="predicted"/>
<organism evidence="1 2">
    <name type="scientific">Slackia equolifaciens</name>
    <dbReference type="NCBI Taxonomy" id="498718"/>
    <lineage>
        <taxon>Bacteria</taxon>
        <taxon>Bacillati</taxon>
        <taxon>Actinomycetota</taxon>
        <taxon>Coriobacteriia</taxon>
        <taxon>Eggerthellales</taxon>
        <taxon>Eggerthellaceae</taxon>
        <taxon>Slackia</taxon>
    </lineage>
</organism>
<keyword evidence="1" id="KW-0808">Transferase</keyword>
<feature type="non-terminal residue" evidence="1">
    <location>
        <position position="1"/>
    </location>
</feature>
<comment type="caution">
    <text evidence="1">The sequence shown here is derived from an EMBL/GenBank/DDBJ whole genome shotgun (WGS) entry which is preliminary data.</text>
</comment>
<keyword evidence="1" id="KW-0418">Kinase</keyword>
<dbReference type="GO" id="GO:0008804">
    <property type="term" value="F:carbamate kinase activity"/>
    <property type="evidence" value="ECO:0007669"/>
    <property type="project" value="UniProtKB-EC"/>
</dbReference>
<dbReference type="Proteomes" id="UP000786989">
    <property type="component" value="Unassembled WGS sequence"/>
</dbReference>
<evidence type="ECO:0000313" key="1">
    <source>
        <dbReference type="EMBL" id="HJF65850.1"/>
    </source>
</evidence>
<protein>
    <submittedName>
        <fullName evidence="1">Carbamate kinase</fullName>
        <ecNumber evidence="1">2.7.2.2</ecNumber>
    </submittedName>
</protein>
<gene>
    <name evidence="1" type="ORF">K8U77_07050</name>
</gene>
<reference evidence="1" key="1">
    <citation type="journal article" date="2021" name="PeerJ">
        <title>Extensive microbial diversity within the chicken gut microbiome revealed by metagenomics and culture.</title>
        <authorList>
            <person name="Gilroy R."/>
            <person name="Ravi A."/>
            <person name="Getino M."/>
            <person name="Pursley I."/>
            <person name="Horton D.L."/>
            <person name="Alikhan N.F."/>
            <person name="Baker D."/>
            <person name="Gharbi K."/>
            <person name="Hall N."/>
            <person name="Watson M."/>
            <person name="Adriaenssens E.M."/>
            <person name="Foster-Nyarko E."/>
            <person name="Jarju S."/>
            <person name="Secka A."/>
            <person name="Antonio M."/>
            <person name="Oren A."/>
            <person name="Chaudhuri R.R."/>
            <person name="La Ragione R."/>
            <person name="Hildebrand F."/>
            <person name="Pallen M.J."/>
        </authorList>
    </citation>
    <scope>NUCLEOTIDE SEQUENCE</scope>
    <source>
        <strain evidence="1">ChiGjej6B6-11269</strain>
    </source>
</reference>
<reference evidence="1" key="2">
    <citation type="submission" date="2021-09" db="EMBL/GenBank/DDBJ databases">
        <authorList>
            <person name="Gilroy R."/>
        </authorList>
    </citation>
    <scope>NUCLEOTIDE SEQUENCE</scope>
    <source>
        <strain evidence="1">ChiGjej6B6-11269</strain>
    </source>
</reference>
<sequence>EYVEAYPQGRALITSLEKAAAGLRGETGTIITA</sequence>
<dbReference type="EMBL" id="DYWI01000129">
    <property type="protein sequence ID" value="HJF65850.1"/>
    <property type="molecule type" value="Genomic_DNA"/>
</dbReference>
<accession>A0A9D3A1W5</accession>
<dbReference type="AlphaFoldDB" id="A0A9D3A1W5"/>
<dbReference type="EC" id="2.7.2.2" evidence="1"/>
<name>A0A9D3A1W5_9ACTN</name>
<evidence type="ECO:0000313" key="2">
    <source>
        <dbReference type="Proteomes" id="UP000786989"/>
    </source>
</evidence>